<keyword evidence="2" id="KW-1003">Cell membrane</keyword>
<evidence type="ECO:0000256" key="3">
    <source>
        <dbReference type="ARBA" id="ARBA00022679"/>
    </source>
</evidence>
<feature type="transmembrane region" description="Helical" evidence="8">
    <location>
        <begin position="342"/>
        <end position="360"/>
    </location>
</feature>
<feature type="transmembrane region" description="Helical" evidence="8">
    <location>
        <begin position="262"/>
        <end position="283"/>
    </location>
</feature>
<keyword evidence="5 8" id="KW-1133">Transmembrane helix</keyword>
<dbReference type="GO" id="GO:0016758">
    <property type="term" value="F:hexosyltransferase activity"/>
    <property type="evidence" value="ECO:0007669"/>
    <property type="project" value="InterPro"/>
</dbReference>
<reference evidence="9 10" key="1">
    <citation type="submission" date="2019-06" db="EMBL/GenBank/DDBJ databases">
        <title>Sequencing the genomes of 1000 actinobacteria strains.</title>
        <authorList>
            <person name="Klenk H.-P."/>
        </authorList>
    </citation>
    <scope>NUCLEOTIDE SEQUENCE [LARGE SCALE GENOMIC DNA]</scope>
    <source>
        <strain evidence="9 10">DSM 19560</strain>
    </source>
</reference>
<feature type="transmembrane region" description="Helical" evidence="8">
    <location>
        <begin position="186"/>
        <end position="207"/>
    </location>
</feature>
<evidence type="ECO:0000256" key="4">
    <source>
        <dbReference type="ARBA" id="ARBA00022692"/>
    </source>
</evidence>
<evidence type="ECO:0000313" key="9">
    <source>
        <dbReference type="EMBL" id="TWE12901.1"/>
    </source>
</evidence>
<feature type="transmembrane region" description="Helical" evidence="8">
    <location>
        <begin position="290"/>
        <end position="310"/>
    </location>
</feature>
<comment type="caution">
    <text evidence="9">The sequence shown here is derived from an EMBL/GenBank/DDBJ whole genome shotgun (WGS) entry which is preliminary data.</text>
</comment>
<organism evidence="9 10">
    <name type="scientific">Rudaeicoccus suwonensis</name>
    <dbReference type="NCBI Taxonomy" id="657409"/>
    <lineage>
        <taxon>Bacteria</taxon>
        <taxon>Bacillati</taxon>
        <taxon>Actinomycetota</taxon>
        <taxon>Actinomycetes</taxon>
        <taxon>Micrococcales</taxon>
        <taxon>Dermacoccaceae</taxon>
        <taxon>Rudaeicoccus</taxon>
    </lineage>
</organism>
<feature type="transmembrane region" description="Helical" evidence="8">
    <location>
        <begin position="372"/>
        <end position="396"/>
    </location>
</feature>
<dbReference type="EMBL" id="VIVQ01000001">
    <property type="protein sequence ID" value="TWE12901.1"/>
    <property type="molecule type" value="Genomic_DNA"/>
</dbReference>
<dbReference type="InterPro" id="IPR018584">
    <property type="entry name" value="GT87"/>
</dbReference>
<dbReference type="Pfam" id="PF09594">
    <property type="entry name" value="GT87"/>
    <property type="match status" value="1"/>
</dbReference>
<evidence type="ECO:0000256" key="1">
    <source>
        <dbReference type="ARBA" id="ARBA00004651"/>
    </source>
</evidence>
<evidence type="ECO:0000256" key="6">
    <source>
        <dbReference type="ARBA" id="ARBA00023136"/>
    </source>
</evidence>
<keyword evidence="3" id="KW-0808">Transferase</keyword>
<accession>A0A561EBB9</accession>
<name>A0A561EBB9_9MICO</name>
<comment type="subcellular location">
    <subcellularLocation>
        <location evidence="1">Cell membrane</location>
        <topology evidence="1">Multi-pass membrane protein</topology>
    </subcellularLocation>
</comment>
<dbReference type="RefSeq" id="WP_145227247.1">
    <property type="nucleotide sequence ID" value="NZ_VIVQ01000001.1"/>
</dbReference>
<feature type="transmembrane region" description="Helical" evidence="8">
    <location>
        <begin position="84"/>
        <end position="104"/>
    </location>
</feature>
<dbReference type="GO" id="GO:0005886">
    <property type="term" value="C:plasma membrane"/>
    <property type="evidence" value="ECO:0007669"/>
    <property type="project" value="UniProtKB-SubCell"/>
</dbReference>
<evidence type="ECO:0000256" key="8">
    <source>
        <dbReference type="SAM" id="Phobius"/>
    </source>
</evidence>
<evidence type="ECO:0000256" key="2">
    <source>
        <dbReference type="ARBA" id="ARBA00022475"/>
    </source>
</evidence>
<dbReference type="OrthoDB" id="581198at2"/>
<evidence type="ECO:0000313" key="10">
    <source>
        <dbReference type="Proteomes" id="UP000318297"/>
    </source>
</evidence>
<evidence type="ECO:0000256" key="5">
    <source>
        <dbReference type="ARBA" id="ARBA00022989"/>
    </source>
</evidence>
<keyword evidence="4 8" id="KW-0812">Transmembrane</keyword>
<sequence length="412" mass="44531">MNSSRYAALRTRRPVVWTVASWLITRAVMMLAVSREGAIGGDILHYFQSLNGTRGQGSMLPEYPLPMVWLMWPIHLVAGHSERVFATIFVISMLVLDAAFTALLHRVSRGALTAVDAWLVFGVCLGPLMFYRFDLLPAVLAAVAIAVALRAPATSGLAAAIGFASKLWPIMFVPLLAVSHRRAWRLVVGAVASAAVIVEACVLAAGMTRTMSPLTWQTDRGLQIESLAATPEMVARAFHPGSYVIGFVNNSYELTVGPGVTAARHASSVLIVIAMAVVAWLAWRCWRTRHTASAASAWLCLSATALLVVTDKTFSPQYLLWLAAPAAVVFALQPADRVARHMWWSLLALGVLTQFVYPLTYDDLLNPNNNGLTMVVLALRNLGLLGLAIALCVNVFRQTSTPTISAERSPAG</sequence>
<feature type="transmembrane region" description="Helical" evidence="8">
    <location>
        <begin position="15"/>
        <end position="34"/>
    </location>
</feature>
<proteinExistence type="inferred from homology"/>
<feature type="transmembrane region" description="Helical" evidence="8">
    <location>
        <begin position="316"/>
        <end position="335"/>
    </location>
</feature>
<dbReference type="Proteomes" id="UP000318297">
    <property type="component" value="Unassembled WGS sequence"/>
</dbReference>
<evidence type="ECO:0000256" key="7">
    <source>
        <dbReference type="ARBA" id="ARBA00024033"/>
    </source>
</evidence>
<keyword evidence="6 8" id="KW-0472">Membrane</keyword>
<comment type="similarity">
    <text evidence="7">Belongs to the glycosyltransferase 87 family.</text>
</comment>
<feature type="transmembrane region" description="Helical" evidence="8">
    <location>
        <begin position="111"/>
        <end position="133"/>
    </location>
</feature>
<dbReference type="AlphaFoldDB" id="A0A561EBB9"/>
<protein>
    <submittedName>
        <fullName evidence="9">Uncharacterized protein DUF2029</fullName>
    </submittedName>
</protein>
<gene>
    <name evidence="9" type="ORF">BKA23_1723</name>
</gene>
<keyword evidence="10" id="KW-1185">Reference proteome</keyword>